<gene>
    <name evidence="2" type="ORF">LSAT_V11C200074120</name>
</gene>
<organism evidence="2 3">
    <name type="scientific">Lactuca sativa</name>
    <name type="common">Garden lettuce</name>
    <dbReference type="NCBI Taxonomy" id="4236"/>
    <lineage>
        <taxon>Eukaryota</taxon>
        <taxon>Viridiplantae</taxon>
        <taxon>Streptophyta</taxon>
        <taxon>Embryophyta</taxon>
        <taxon>Tracheophyta</taxon>
        <taxon>Spermatophyta</taxon>
        <taxon>Magnoliopsida</taxon>
        <taxon>eudicotyledons</taxon>
        <taxon>Gunneridae</taxon>
        <taxon>Pentapetalae</taxon>
        <taxon>asterids</taxon>
        <taxon>campanulids</taxon>
        <taxon>Asterales</taxon>
        <taxon>Asteraceae</taxon>
        <taxon>Cichorioideae</taxon>
        <taxon>Cichorieae</taxon>
        <taxon>Lactucinae</taxon>
        <taxon>Lactuca</taxon>
    </lineage>
</organism>
<keyword evidence="3" id="KW-1185">Reference proteome</keyword>
<dbReference type="EMBL" id="NBSK02000002">
    <property type="protein sequence ID" value="KAJ0220331.1"/>
    <property type="molecule type" value="Genomic_DNA"/>
</dbReference>
<evidence type="ECO:0000313" key="2">
    <source>
        <dbReference type="EMBL" id="KAJ0220331.1"/>
    </source>
</evidence>
<protein>
    <submittedName>
        <fullName evidence="2">Uncharacterized protein</fullName>
    </submittedName>
</protein>
<accession>A0A9R1WCZ4</accession>
<feature type="region of interest" description="Disordered" evidence="1">
    <location>
        <begin position="1"/>
        <end position="28"/>
    </location>
</feature>
<dbReference type="AlphaFoldDB" id="A0A9R1WCZ4"/>
<reference evidence="2 3" key="1">
    <citation type="journal article" date="2017" name="Nat. Commun.">
        <title>Genome assembly with in vitro proximity ligation data and whole-genome triplication in lettuce.</title>
        <authorList>
            <person name="Reyes-Chin-Wo S."/>
            <person name="Wang Z."/>
            <person name="Yang X."/>
            <person name="Kozik A."/>
            <person name="Arikit S."/>
            <person name="Song C."/>
            <person name="Xia L."/>
            <person name="Froenicke L."/>
            <person name="Lavelle D.O."/>
            <person name="Truco M.J."/>
            <person name="Xia R."/>
            <person name="Zhu S."/>
            <person name="Xu C."/>
            <person name="Xu H."/>
            <person name="Xu X."/>
            <person name="Cox K."/>
            <person name="Korf I."/>
            <person name="Meyers B.C."/>
            <person name="Michelmore R.W."/>
        </authorList>
    </citation>
    <scope>NUCLEOTIDE SEQUENCE [LARGE SCALE GENOMIC DNA]</scope>
    <source>
        <strain evidence="3">cv. Salinas</strain>
        <tissue evidence="2">Seedlings</tissue>
    </source>
</reference>
<feature type="region of interest" description="Disordered" evidence="1">
    <location>
        <begin position="173"/>
        <end position="193"/>
    </location>
</feature>
<proteinExistence type="predicted"/>
<sequence>MQDGIDYTSHESSFDEQQQKVNKNPDANDLCDDNLISIENETLGGFDDDYSVNEIKNQDNVDSSDVHQSNDNHEHSNHQHVIINGKQYWIPKSNQHVGATQAHRIFTAINGGYNIIGGTVDDFKILMRDLNCFIGGTDGSSKNISLMRVCVQSSRGLPTILICLMVRNPNQADDVRSNRREEEEDDESQCINE</sequence>
<name>A0A9R1WCZ4_LACSA</name>
<comment type="caution">
    <text evidence="2">The sequence shown here is derived from an EMBL/GenBank/DDBJ whole genome shotgun (WGS) entry which is preliminary data.</text>
</comment>
<evidence type="ECO:0000313" key="3">
    <source>
        <dbReference type="Proteomes" id="UP000235145"/>
    </source>
</evidence>
<dbReference type="Proteomes" id="UP000235145">
    <property type="component" value="Unassembled WGS sequence"/>
</dbReference>
<evidence type="ECO:0000256" key="1">
    <source>
        <dbReference type="SAM" id="MobiDB-lite"/>
    </source>
</evidence>
<feature type="compositionally biased region" description="Acidic residues" evidence="1">
    <location>
        <begin position="182"/>
        <end position="193"/>
    </location>
</feature>